<sequence length="440" mass="48481">MNVQEIYKNKLIGVEEALSKVNTGDHIISALAAAEPREFLSKLHLIADRVKDVTVSTCLPMANYEYFTNESYSDSFLLEGWFYTPAIRNAHKDGRATFIPNHLHFAGTKRVQHKKCNILVGTASPMDKHGYLSLSLSSTYEREIAEKADLVILEVNPNMPKTFGDTTIHISEIDHVIETNYPVPELPVSEPNEKDKIIGKYIAELVEDGSTIQLGIGGIPNAVASELVNKKDLGIHTEMFTDGMVDLYNAGAINGSKKTLMPRKMIATFALGTKKLYDFINDNPAVQILNGNWVNDPYVIGKNHKMVSINTTLEMDLSGQCCSESIGHVQFSGTGGQSDTAVGAQMSIGGKSIIALYSTANIRVPGSDQDQRKTVSKIVTRLTHGATVSLSRNDVDYVVTEYGVVNLRGTSIRDRVNLLISIAHPDFRDQLRQEAKELRL</sequence>
<dbReference type="Gene3D" id="3.40.1080.10">
    <property type="entry name" value="Glutaconate Coenzyme A-transferase"/>
    <property type="match status" value="1"/>
</dbReference>
<feature type="domain" description="Acetyl-CoA hydrolase/transferase C-terminal" evidence="4">
    <location>
        <begin position="272"/>
        <end position="435"/>
    </location>
</feature>
<evidence type="ECO:0000259" key="3">
    <source>
        <dbReference type="Pfam" id="PF02550"/>
    </source>
</evidence>
<dbReference type="Gene3D" id="3.30.750.70">
    <property type="entry name" value="4-hydroxybutyrate coenzyme like domains"/>
    <property type="match status" value="1"/>
</dbReference>
<gene>
    <name evidence="5" type="ORF">HYG86_03400</name>
</gene>
<dbReference type="GO" id="GO:0016787">
    <property type="term" value="F:hydrolase activity"/>
    <property type="evidence" value="ECO:0007669"/>
    <property type="project" value="UniProtKB-KW"/>
</dbReference>
<dbReference type="AlphaFoldDB" id="A0A7G9W5B8"/>
<keyword evidence="6" id="KW-1185">Reference proteome</keyword>
<reference evidence="5 6" key="1">
    <citation type="submission" date="2020-07" db="EMBL/GenBank/DDBJ databases">
        <title>Alkalicella. sp. LB2 genome.</title>
        <authorList>
            <person name="Postec A."/>
            <person name="Quemeneur M."/>
        </authorList>
    </citation>
    <scope>NUCLEOTIDE SEQUENCE [LARGE SCALE GENOMIC DNA]</scope>
    <source>
        <strain evidence="5 6">LB2</strain>
    </source>
</reference>
<dbReference type="InterPro" id="IPR037171">
    <property type="entry name" value="NagB/RpiA_transferase-like"/>
</dbReference>
<organism evidence="5 6">
    <name type="scientific">Alkalicella caledoniensis</name>
    <dbReference type="NCBI Taxonomy" id="2731377"/>
    <lineage>
        <taxon>Bacteria</taxon>
        <taxon>Bacillati</taxon>
        <taxon>Bacillota</taxon>
        <taxon>Clostridia</taxon>
        <taxon>Eubacteriales</taxon>
        <taxon>Proteinivoracaceae</taxon>
        <taxon>Alkalicella</taxon>
    </lineage>
</organism>
<dbReference type="InterPro" id="IPR046433">
    <property type="entry name" value="ActCoA_hydro"/>
</dbReference>
<evidence type="ECO:0000259" key="4">
    <source>
        <dbReference type="Pfam" id="PF13336"/>
    </source>
</evidence>
<dbReference type="SUPFAM" id="SSF100950">
    <property type="entry name" value="NagB/RpiA/CoA transferase-like"/>
    <property type="match status" value="2"/>
</dbReference>
<proteinExistence type="inferred from homology"/>
<evidence type="ECO:0000313" key="5">
    <source>
        <dbReference type="EMBL" id="QNO13880.1"/>
    </source>
</evidence>
<dbReference type="InterPro" id="IPR038460">
    <property type="entry name" value="AcetylCoA_hyd_C_sf"/>
</dbReference>
<accession>A0A7G9W5B8</accession>
<dbReference type="InterPro" id="IPR003702">
    <property type="entry name" value="ActCoA_hydro_N"/>
</dbReference>
<dbReference type="EMBL" id="CP058559">
    <property type="protein sequence ID" value="QNO13880.1"/>
    <property type="molecule type" value="Genomic_DNA"/>
</dbReference>
<comment type="similarity">
    <text evidence="1">Belongs to the acetyl-CoA hydrolase/transferase family.</text>
</comment>
<evidence type="ECO:0000256" key="1">
    <source>
        <dbReference type="ARBA" id="ARBA00009632"/>
    </source>
</evidence>
<dbReference type="KEGG" id="acae:HYG86_03400"/>
<name>A0A7G9W5B8_ALKCA</name>
<feature type="domain" description="Acetyl-CoA hydrolase/transferase N-terminal" evidence="3">
    <location>
        <begin position="4"/>
        <end position="184"/>
    </location>
</feature>
<keyword evidence="2 5" id="KW-0808">Transferase</keyword>
<dbReference type="Pfam" id="PF13336">
    <property type="entry name" value="AcetylCoA_hyd_C"/>
    <property type="match status" value="1"/>
</dbReference>
<dbReference type="Pfam" id="PF02550">
    <property type="entry name" value="AcetylCoA_hydro"/>
    <property type="match status" value="1"/>
</dbReference>
<evidence type="ECO:0000256" key="2">
    <source>
        <dbReference type="ARBA" id="ARBA00022679"/>
    </source>
</evidence>
<dbReference type="RefSeq" id="WP_213167543.1">
    <property type="nucleotide sequence ID" value="NZ_CP058559.1"/>
</dbReference>
<dbReference type="GO" id="GO:0006083">
    <property type="term" value="P:acetate metabolic process"/>
    <property type="evidence" value="ECO:0007669"/>
    <property type="project" value="InterPro"/>
</dbReference>
<keyword evidence="5" id="KW-0378">Hydrolase</keyword>
<dbReference type="GO" id="GO:0008775">
    <property type="term" value="F:acetate CoA-transferase activity"/>
    <property type="evidence" value="ECO:0007669"/>
    <property type="project" value="InterPro"/>
</dbReference>
<dbReference type="PANTHER" id="PTHR21432:SF20">
    <property type="entry name" value="ACETYL-COA HYDROLASE"/>
    <property type="match status" value="1"/>
</dbReference>
<dbReference type="InterPro" id="IPR026888">
    <property type="entry name" value="AcetylCoA_hyd_C"/>
</dbReference>
<evidence type="ECO:0000313" key="6">
    <source>
        <dbReference type="Proteomes" id="UP000516160"/>
    </source>
</evidence>
<dbReference type="PANTHER" id="PTHR21432">
    <property type="entry name" value="ACETYL-COA HYDROLASE-RELATED"/>
    <property type="match status" value="1"/>
</dbReference>
<dbReference type="Gene3D" id="3.40.1080.20">
    <property type="entry name" value="Acetyl-CoA hydrolase/transferase C-terminal domain"/>
    <property type="match status" value="1"/>
</dbReference>
<protein>
    <submittedName>
        <fullName evidence="5">Acetyl-CoA hydrolase/transferase family protein</fullName>
    </submittedName>
</protein>
<dbReference type="Proteomes" id="UP000516160">
    <property type="component" value="Chromosome"/>
</dbReference>